<proteinExistence type="predicted"/>
<dbReference type="EMBL" id="CCMZ01000044">
    <property type="protein sequence ID" value="CDX24992.1"/>
    <property type="molecule type" value="Genomic_DNA"/>
</dbReference>
<dbReference type="Proteomes" id="UP000045285">
    <property type="component" value="Unassembled WGS sequence"/>
</dbReference>
<sequence>MMLGTRGAETILASGLVRPHTKAGHMIASDPINLYSTILREGCRPHMRSGQRGVSICFMTLPRLGRQVRDSQRDRLAHRPQGAIPLIALSREGFNAAR</sequence>
<keyword evidence="2" id="KW-1185">Reference proteome</keyword>
<reference evidence="2" key="1">
    <citation type="submission" date="2014-08" db="EMBL/GenBank/DDBJ databases">
        <authorList>
            <person name="Moulin L."/>
        </authorList>
    </citation>
    <scope>NUCLEOTIDE SEQUENCE [LARGE SCALE GENOMIC DNA]</scope>
</reference>
<evidence type="ECO:0000313" key="1">
    <source>
        <dbReference type="EMBL" id="CDX24992.1"/>
    </source>
</evidence>
<evidence type="ECO:0000313" key="2">
    <source>
        <dbReference type="Proteomes" id="UP000045285"/>
    </source>
</evidence>
<accession>A0A090E5U1</accession>
<organism evidence="1 2">
    <name type="scientific">Mesorhizobium plurifarium</name>
    <dbReference type="NCBI Taxonomy" id="69974"/>
    <lineage>
        <taxon>Bacteria</taxon>
        <taxon>Pseudomonadati</taxon>
        <taxon>Pseudomonadota</taxon>
        <taxon>Alphaproteobacteria</taxon>
        <taxon>Hyphomicrobiales</taxon>
        <taxon>Phyllobacteriaceae</taxon>
        <taxon>Mesorhizobium</taxon>
    </lineage>
</organism>
<gene>
    <name evidence="1" type="ORF">MPL3356_490047</name>
</gene>
<dbReference type="AlphaFoldDB" id="A0A090E5U1"/>
<name>A0A090E5U1_MESPL</name>
<protein>
    <submittedName>
        <fullName evidence="1">Uncharacterized protein</fullName>
    </submittedName>
</protein>